<sequence length="37" mass="4477">MKSYILSKNKFKSFIQDSAFKTIKIKSDFKENKYLEK</sequence>
<gene>
    <name evidence="1" type="ordered locus">CLI_1057</name>
</gene>
<dbReference type="HOGENOM" id="CLU_3342084_0_0_9"/>
<accession>A7GC13</accession>
<reference evidence="2" key="1">
    <citation type="submission" date="2007-06" db="EMBL/GenBank/DDBJ databases">
        <authorList>
            <person name="Brinkac L.M."/>
            <person name="Daugherty S."/>
            <person name="Dodson R.J."/>
            <person name="Madupu R."/>
            <person name="Brown J.L."/>
            <person name="Bruce D."/>
            <person name="Detter C."/>
            <person name="Munk C."/>
            <person name="Smith L.A."/>
            <person name="Smith T.J."/>
            <person name="White O."/>
            <person name="Brettin T.S."/>
        </authorList>
    </citation>
    <scope>NUCLEOTIDE SEQUENCE [LARGE SCALE GENOMIC DNA]</scope>
    <source>
        <strain evidence="2">Langeland / NCTC 10281 / Type F</strain>
    </source>
</reference>
<dbReference type="Proteomes" id="UP000002410">
    <property type="component" value="Chromosome"/>
</dbReference>
<dbReference type="KEGG" id="cbf:CLI_1057"/>
<name>A7GC13_CLOBL</name>
<organism evidence="1 2">
    <name type="scientific">Clostridium botulinum (strain Langeland / NCTC 10281 / Type F)</name>
    <dbReference type="NCBI Taxonomy" id="441772"/>
    <lineage>
        <taxon>Bacteria</taxon>
        <taxon>Bacillati</taxon>
        <taxon>Bacillota</taxon>
        <taxon>Clostridia</taxon>
        <taxon>Eubacteriales</taxon>
        <taxon>Clostridiaceae</taxon>
        <taxon>Clostridium</taxon>
    </lineage>
</organism>
<evidence type="ECO:0000313" key="2">
    <source>
        <dbReference type="Proteomes" id="UP000002410"/>
    </source>
</evidence>
<proteinExistence type="predicted"/>
<dbReference type="AlphaFoldDB" id="A7GC13"/>
<dbReference type="EMBL" id="CP000728">
    <property type="protein sequence ID" value="ABS42101.1"/>
    <property type="molecule type" value="Genomic_DNA"/>
</dbReference>
<protein>
    <submittedName>
        <fullName evidence="1">Uncharacterized protein</fullName>
    </submittedName>
</protein>
<evidence type="ECO:0000313" key="1">
    <source>
        <dbReference type="EMBL" id="ABS42101.1"/>
    </source>
</evidence>